<sequence length="297" mass="32175">MRIGAIEAGGTKIICGIGNEHGEIEKKINFPTESPEIVFAKIRSFFEEEQLDALGVGTFGPIDVNRSSATYGYITSTPKPGWRDVDVLGELKSYIDVPIGFDTDVNGAALAEALWGSAKGVNSCVYYTIGTGVGVGVYVEGNLVHGLLHPEAGHIPVKRHPQDSFEGLCPYHGDCLEGVAAGPAIERRYGKKGHELSVDHEAWKFEAYYLGQALMSTILLLSPERIILGGGVMHQEQLFPMIREEVKRNLNGYVQHDMLLKHIDQYIIPPGLGDNAGLSGAVAIGLLEYKAANGRIM</sequence>
<organism evidence="8 9">
    <name type="scientific">Paenibacillus septentrionalis</name>
    <dbReference type="NCBI Taxonomy" id="429342"/>
    <lineage>
        <taxon>Bacteria</taxon>
        <taxon>Bacillati</taxon>
        <taxon>Bacillota</taxon>
        <taxon>Bacilli</taxon>
        <taxon>Bacillales</taxon>
        <taxon>Paenibacillaceae</taxon>
        <taxon>Paenibacillus</taxon>
    </lineage>
</organism>
<dbReference type="EMBL" id="JBHSTE010000002">
    <property type="protein sequence ID" value="MFC6332574.1"/>
    <property type="molecule type" value="Genomic_DNA"/>
</dbReference>
<keyword evidence="5" id="KW-0460">Magnesium</keyword>
<dbReference type="EC" id="2.7.1.4" evidence="6"/>
<comment type="caution">
    <text evidence="8">The sequence shown here is derived from an EMBL/GenBank/DDBJ whole genome shotgun (WGS) entry which is preliminary data.</text>
</comment>
<evidence type="ECO:0000313" key="8">
    <source>
        <dbReference type="EMBL" id="MFC6332574.1"/>
    </source>
</evidence>
<dbReference type="CDD" id="cd24067">
    <property type="entry name" value="ASKHA_NBD_ROK_BsFRK-like"/>
    <property type="match status" value="1"/>
</dbReference>
<dbReference type="Proteomes" id="UP001596233">
    <property type="component" value="Unassembled WGS sequence"/>
</dbReference>
<dbReference type="InterPro" id="IPR000600">
    <property type="entry name" value="ROK"/>
</dbReference>
<accession>A0ABW1V556</accession>
<dbReference type="PANTHER" id="PTHR42742">
    <property type="entry name" value="TRANSCRIPTIONAL REPRESSOR MPRA"/>
    <property type="match status" value="1"/>
</dbReference>
<dbReference type="SUPFAM" id="SSF53067">
    <property type="entry name" value="Actin-like ATPase domain"/>
    <property type="match status" value="1"/>
</dbReference>
<evidence type="ECO:0000256" key="4">
    <source>
        <dbReference type="ARBA" id="ARBA00022833"/>
    </source>
</evidence>
<evidence type="ECO:0000256" key="7">
    <source>
        <dbReference type="ARBA" id="ARBA00048451"/>
    </source>
</evidence>
<protein>
    <recommendedName>
        <fullName evidence="6">fructokinase</fullName>
        <ecNumber evidence="6">2.7.1.4</ecNumber>
    </recommendedName>
</protein>
<dbReference type="InterPro" id="IPR049874">
    <property type="entry name" value="ROK_cs"/>
</dbReference>
<evidence type="ECO:0000256" key="6">
    <source>
        <dbReference type="ARBA" id="ARBA00038887"/>
    </source>
</evidence>
<evidence type="ECO:0000256" key="2">
    <source>
        <dbReference type="ARBA" id="ARBA00006479"/>
    </source>
</evidence>
<dbReference type="Pfam" id="PF00480">
    <property type="entry name" value="ROK"/>
    <property type="match status" value="1"/>
</dbReference>
<dbReference type="Gene3D" id="3.30.420.40">
    <property type="match status" value="2"/>
</dbReference>
<comment type="similarity">
    <text evidence="2">Belongs to the ROK (NagC/XylR) family.</text>
</comment>
<reference evidence="9" key="1">
    <citation type="journal article" date="2019" name="Int. J. Syst. Evol. Microbiol.">
        <title>The Global Catalogue of Microorganisms (GCM) 10K type strain sequencing project: providing services to taxonomists for standard genome sequencing and annotation.</title>
        <authorList>
            <consortium name="The Broad Institute Genomics Platform"/>
            <consortium name="The Broad Institute Genome Sequencing Center for Infectious Disease"/>
            <person name="Wu L."/>
            <person name="Ma J."/>
        </authorList>
    </citation>
    <scope>NUCLEOTIDE SEQUENCE [LARGE SCALE GENOMIC DNA]</scope>
    <source>
        <strain evidence="9">PCU 280</strain>
    </source>
</reference>
<keyword evidence="4" id="KW-0862">Zinc</keyword>
<proteinExistence type="inferred from homology"/>
<keyword evidence="9" id="KW-1185">Reference proteome</keyword>
<comment type="cofactor">
    <cofactor evidence="1">
        <name>Mg(2+)</name>
        <dbReference type="ChEBI" id="CHEBI:18420"/>
    </cofactor>
</comment>
<evidence type="ECO:0000256" key="5">
    <source>
        <dbReference type="ARBA" id="ARBA00022842"/>
    </source>
</evidence>
<dbReference type="RefSeq" id="WP_379233080.1">
    <property type="nucleotide sequence ID" value="NZ_JBHSTE010000002.1"/>
</dbReference>
<dbReference type="PROSITE" id="PS01125">
    <property type="entry name" value="ROK"/>
    <property type="match status" value="1"/>
</dbReference>
<gene>
    <name evidence="8" type="ORF">ACFP56_08040</name>
</gene>
<evidence type="ECO:0000313" key="9">
    <source>
        <dbReference type="Proteomes" id="UP001596233"/>
    </source>
</evidence>
<comment type="catalytic activity">
    <reaction evidence="7">
        <text>D-fructose + ATP = D-fructose 6-phosphate + ADP + H(+)</text>
        <dbReference type="Rhea" id="RHEA:16125"/>
        <dbReference type="ChEBI" id="CHEBI:15378"/>
        <dbReference type="ChEBI" id="CHEBI:30616"/>
        <dbReference type="ChEBI" id="CHEBI:37721"/>
        <dbReference type="ChEBI" id="CHEBI:61527"/>
        <dbReference type="ChEBI" id="CHEBI:456216"/>
        <dbReference type="EC" id="2.7.1.4"/>
    </reaction>
</comment>
<dbReference type="InterPro" id="IPR043129">
    <property type="entry name" value="ATPase_NBD"/>
</dbReference>
<dbReference type="InterPro" id="IPR051804">
    <property type="entry name" value="Carb_Metab_Reg_Kinase/Isom"/>
</dbReference>
<name>A0ABW1V556_9BACL</name>
<evidence type="ECO:0000256" key="3">
    <source>
        <dbReference type="ARBA" id="ARBA00022723"/>
    </source>
</evidence>
<dbReference type="PANTHER" id="PTHR42742:SF3">
    <property type="entry name" value="FRUCTOKINASE"/>
    <property type="match status" value="1"/>
</dbReference>
<keyword evidence="3" id="KW-0479">Metal-binding</keyword>
<evidence type="ECO:0000256" key="1">
    <source>
        <dbReference type="ARBA" id="ARBA00001946"/>
    </source>
</evidence>